<accession>A0A4R0KCH5</accession>
<dbReference type="Gene3D" id="3.40.630.30">
    <property type="match status" value="1"/>
</dbReference>
<evidence type="ECO:0000256" key="2">
    <source>
        <dbReference type="ARBA" id="ARBA00023315"/>
    </source>
</evidence>
<dbReference type="InterPro" id="IPR050832">
    <property type="entry name" value="Bact_Acetyltransf"/>
</dbReference>
<dbReference type="CDD" id="cd04301">
    <property type="entry name" value="NAT_SF"/>
    <property type="match status" value="1"/>
</dbReference>
<dbReference type="AlphaFoldDB" id="A0A4R0KCH5"/>
<comment type="caution">
    <text evidence="4">The sequence shown here is derived from an EMBL/GenBank/DDBJ whole genome shotgun (WGS) entry which is preliminary data.</text>
</comment>
<keyword evidence="5" id="KW-1185">Reference proteome</keyword>
<dbReference type="InterPro" id="IPR016181">
    <property type="entry name" value="Acyl_CoA_acyltransferase"/>
</dbReference>
<dbReference type="Proteomes" id="UP000291144">
    <property type="component" value="Unassembled WGS sequence"/>
</dbReference>
<evidence type="ECO:0000313" key="5">
    <source>
        <dbReference type="Proteomes" id="UP000291144"/>
    </source>
</evidence>
<dbReference type="InterPro" id="IPR000182">
    <property type="entry name" value="GNAT_dom"/>
</dbReference>
<dbReference type="Pfam" id="PF00583">
    <property type="entry name" value="Acetyltransf_1"/>
    <property type="match status" value="1"/>
</dbReference>
<dbReference type="PANTHER" id="PTHR43877">
    <property type="entry name" value="AMINOALKYLPHOSPHONATE N-ACETYLTRANSFERASE-RELATED-RELATED"/>
    <property type="match status" value="1"/>
</dbReference>
<protein>
    <submittedName>
        <fullName evidence="4">GNAT family N-acetyltransferase</fullName>
    </submittedName>
</protein>
<name>A0A4R0KCH5_9ACTN</name>
<dbReference type="GO" id="GO:0016747">
    <property type="term" value="F:acyltransferase activity, transferring groups other than amino-acyl groups"/>
    <property type="evidence" value="ECO:0007669"/>
    <property type="project" value="InterPro"/>
</dbReference>
<reference evidence="4 5" key="1">
    <citation type="submission" date="2019-02" db="EMBL/GenBank/DDBJ databases">
        <title>Kribbella capetownensis sp. nov. and Kribbella speibonae sp. nov., isolated from soil.</title>
        <authorList>
            <person name="Curtis S.M."/>
            <person name="Norton I."/>
            <person name="Everest G.J."/>
            <person name="Meyers P.R."/>
        </authorList>
    </citation>
    <scope>NUCLEOTIDE SEQUENCE [LARGE SCALE GENOMIC DNA]</scope>
    <source>
        <strain evidence="4 5">NRRL B-24813</strain>
    </source>
</reference>
<dbReference type="RefSeq" id="WP_131361386.1">
    <property type="nucleotide sequence ID" value="NZ_SJKB01000009.1"/>
</dbReference>
<organism evidence="4 5">
    <name type="scientific">Kribbella pittospori</name>
    <dbReference type="NCBI Taxonomy" id="722689"/>
    <lineage>
        <taxon>Bacteria</taxon>
        <taxon>Bacillati</taxon>
        <taxon>Actinomycetota</taxon>
        <taxon>Actinomycetes</taxon>
        <taxon>Propionibacteriales</taxon>
        <taxon>Kribbellaceae</taxon>
        <taxon>Kribbella</taxon>
    </lineage>
</organism>
<feature type="domain" description="N-acetyltransferase" evidence="3">
    <location>
        <begin position="4"/>
        <end position="143"/>
    </location>
</feature>
<keyword evidence="1 4" id="KW-0808">Transferase</keyword>
<evidence type="ECO:0000259" key="3">
    <source>
        <dbReference type="PROSITE" id="PS51186"/>
    </source>
</evidence>
<keyword evidence="2" id="KW-0012">Acyltransferase</keyword>
<sequence>MSQLSVREATDDDHEAIVDLLTAAWGGSVVVAHGTVYDAATLSALVAEQDGRIVGLLTYTLADGDLEVVTIDAPARHLGVGSALLTAAIGVARDARARRLWLITTNDNLDGLRFYQRRGLRIVGVTPDAMDAARAVKPWIPATGDYGIPLRDELTLELRLD</sequence>
<proteinExistence type="predicted"/>
<dbReference type="EMBL" id="SJKB01000009">
    <property type="protein sequence ID" value="TCC58003.1"/>
    <property type="molecule type" value="Genomic_DNA"/>
</dbReference>
<dbReference type="OrthoDB" id="9799092at2"/>
<evidence type="ECO:0000256" key="1">
    <source>
        <dbReference type="ARBA" id="ARBA00022679"/>
    </source>
</evidence>
<dbReference type="PROSITE" id="PS51186">
    <property type="entry name" value="GNAT"/>
    <property type="match status" value="1"/>
</dbReference>
<gene>
    <name evidence="4" type="ORF">E0H73_27020</name>
</gene>
<dbReference type="SUPFAM" id="SSF55729">
    <property type="entry name" value="Acyl-CoA N-acyltransferases (Nat)"/>
    <property type="match status" value="1"/>
</dbReference>
<evidence type="ECO:0000313" key="4">
    <source>
        <dbReference type="EMBL" id="TCC58003.1"/>
    </source>
</evidence>